<gene>
    <name evidence="2" type="ORF">EZI54_15455</name>
</gene>
<keyword evidence="3" id="KW-1185">Reference proteome</keyword>
<name>A0ABY1ZJA8_9GAMM</name>
<dbReference type="PANTHER" id="PTHR43682">
    <property type="entry name" value="LACTATE UTILIZATION PROTEIN C"/>
    <property type="match status" value="1"/>
</dbReference>
<comment type="caution">
    <text evidence="2">The sequence shown here is derived from an EMBL/GenBank/DDBJ whole genome shotgun (WGS) entry which is preliminary data.</text>
</comment>
<dbReference type="InterPro" id="IPR037171">
    <property type="entry name" value="NagB/RpiA_transferase-like"/>
</dbReference>
<dbReference type="EMBL" id="SJDL01000026">
    <property type="protein sequence ID" value="TBW52891.1"/>
    <property type="molecule type" value="Genomic_DNA"/>
</dbReference>
<dbReference type="InterPro" id="IPR003741">
    <property type="entry name" value="LUD_dom"/>
</dbReference>
<dbReference type="Pfam" id="PF02589">
    <property type="entry name" value="LUD_dom"/>
    <property type="match status" value="1"/>
</dbReference>
<dbReference type="Proteomes" id="UP000313645">
    <property type="component" value="Unassembled WGS sequence"/>
</dbReference>
<evidence type="ECO:0000313" key="3">
    <source>
        <dbReference type="Proteomes" id="UP000313645"/>
    </source>
</evidence>
<sequence>MKPRDRILSRLRHGRAASPAAPYPAPQAQATADSAPDIDAMVTALQAAHAEVFRMDESAWPDHLASLAEQRAWQQWWVGRDEVASTWQAHGSAPSVTVFEDWERQKSTLFESAPIGLSLAQGGIADTGTLIVESGSAVPRTLSLVPPVHVVVVRENSLFPDMATAMVHYSRHGMPTNLIFISGPSKTADIQQTMAYGAHGPRELIVYLCR</sequence>
<dbReference type="RefSeq" id="WP_131482785.1">
    <property type="nucleotide sequence ID" value="NZ_SJDL01000026.1"/>
</dbReference>
<dbReference type="SUPFAM" id="SSF100950">
    <property type="entry name" value="NagB/RpiA/CoA transferase-like"/>
    <property type="match status" value="1"/>
</dbReference>
<organism evidence="2 3">
    <name type="scientific">Marinobacter halodurans</name>
    <dbReference type="NCBI Taxonomy" id="2528979"/>
    <lineage>
        <taxon>Bacteria</taxon>
        <taxon>Pseudomonadati</taxon>
        <taxon>Pseudomonadota</taxon>
        <taxon>Gammaproteobacteria</taxon>
        <taxon>Pseudomonadales</taxon>
        <taxon>Marinobacteraceae</taxon>
        <taxon>Marinobacter</taxon>
    </lineage>
</organism>
<proteinExistence type="predicted"/>
<dbReference type="Gene3D" id="3.40.50.10420">
    <property type="entry name" value="NagB/RpiA/CoA transferase-like"/>
    <property type="match status" value="1"/>
</dbReference>
<evidence type="ECO:0000259" key="1">
    <source>
        <dbReference type="Pfam" id="PF02589"/>
    </source>
</evidence>
<evidence type="ECO:0000313" key="2">
    <source>
        <dbReference type="EMBL" id="TBW52891.1"/>
    </source>
</evidence>
<reference evidence="2 3" key="1">
    <citation type="submission" date="2019-02" db="EMBL/GenBank/DDBJ databases">
        <title>Marinobacter halodurans sp. nov., a marine bacterium isolated from sea tidal flat.</title>
        <authorList>
            <person name="Yoo Y."/>
            <person name="Lee D.W."/>
            <person name="Kim B.S."/>
            <person name="Kim J.-J."/>
        </authorList>
    </citation>
    <scope>NUCLEOTIDE SEQUENCE [LARGE SCALE GENOMIC DNA]</scope>
    <source>
        <strain evidence="2 3">YJ-S3-2</strain>
    </source>
</reference>
<dbReference type="InterPro" id="IPR024185">
    <property type="entry name" value="FTHF_cligase-like_sf"/>
</dbReference>
<dbReference type="PANTHER" id="PTHR43682:SF1">
    <property type="entry name" value="LACTATE UTILIZATION PROTEIN C"/>
    <property type="match status" value="1"/>
</dbReference>
<accession>A0ABY1ZJA8</accession>
<feature type="domain" description="LUD" evidence="1">
    <location>
        <begin position="40"/>
        <end position="208"/>
    </location>
</feature>
<protein>
    <submittedName>
        <fullName evidence="2">Lactate utilization protein</fullName>
    </submittedName>
</protein>